<evidence type="ECO:0000313" key="2">
    <source>
        <dbReference type="Proteomes" id="UP000319148"/>
    </source>
</evidence>
<protein>
    <submittedName>
        <fullName evidence="1">Nucleotidyl transferase AbiEii/AbiGii toxin family protein</fullName>
    </submittedName>
</protein>
<accession>A0A501PJG1</accession>
<organism evidence="1 2">
    <name type="scientific">Emcibacter nanhaiensis</name>
    <dbReference type="NCBI Taxonomy" id="1505037"/>
    <lineage>
        <taxon>Bacteria</taxon>
        <taxon>Pseudomonadati</taxon>
        <taxon>Pseudomonadota</taxon>
        <taxon>Alphaproteobacteria</taxon>
        <taxon>Emcibacterales</taxon>
        <taxon>Emcibacteraceae</taxon>
        <taxon>Emcibacter</taxon>
    </lineage>
</organism>
<dbReference type="Proteomes" id="UP000319148">
    <property type="component" value="Unassembled WGS sequence"/>
</dbReference>
<gene>
    <name evidence="1" type="ORF">FIV46_09535</name>
</gene>
<keyword evidence="1" id="KW-0808">Transferase</keyword>
<evidence type="ECO:0000313" key="1">
    <source>
        <dbReference type="EMBL" id="TPD60034.1"/>
    </source>
</evidence>
<dbReference type="EMBL" id="VFIY01000009">
    <property type="protein sequence ID" value="TPD60034.1"/>
    <property type="molecule type" value="Genomic_DNA"/>
</dbReference>
<dbReference type="InterPro" id="IPR014942">
    <property type="entry name" value="AbiEii"/>
</dbReference>
<keyword evidence="2" id="KW-1185">Reference proteome</keyword>
<reference evidence="2" key="1">
    <citation type="submission" date="2019-06" db="EMBL/GenBank/DDBJ databases">
        <title>The complete genome of Emcibacter congregatus ZYLT.</title>
        <authorList>
            <person name="Zhao Z."/>
        </authorList>
    </citation>
    <scope>NUCLEOTIDE SEQUENCE [LARGE SCALE GENOMIC DNA]</scope>
    <source>
        <strain evidence="2">MCCC 1A06723</strain>
    </source>
</reference>
<name>A0A501PJG1_9PROT</name>
<dbReference type="AlphaFoldDB" id="A0A501PJG1"/>
<comment type="caution">
    <text evidence="1">The sequence shown here is derived from an EMBL/GenBank/DDBJ whole genome shotgun (WGS) entry which is preliminary data.</text>
</comment>
<sequence length="207" mass="23506">MKKIETTVSEGLEAIEDERIKKGEKYRKTVYAYPRYGAGGEYGQASNDLLVEVNNFTNPEPANEMQLQTLVAEMLATSDRDDLIKQFDLVPFPVLVLSVRRTLVEKILGAVKDSYHDDPAAQLSKRIRHLYDICLILREVEHSDFLGSEDFASLCESCIADERVLFEDTAPLFDIPLGEAPLFSNFEDWRPSIEAIYNTEFQKSCIS</sequence>
<dbReference type="Pfam" id="PF08843">
    <property type="entry name" value="AbiEii"/>
    <property type="match status" value="1"/>
</dbReference>
<proteinExistence type="predicted"/>
<dbReference type="OrthoDB" id="9780929at2"/>
<dbReference type="GO" id="GO:0016740">
    <property type="term" value="F:transferase activity"/>
    <property type="evidence" value="ECO:0007669"/>
    <property type="project" value="UniProtKB-KW"/>
</dbReference>